<proteinExistence type="predicted"/>
<evidence type="ECO:0000313" key="3">
    <source>
        <dbReference type="Proteomes" id="UP001491310"/>
    </source>
</evidence>
<feature type="compositionally biased region" description="Polar residues" evidence="1">
    <location>
        <begin position="132"/>
        <end position="153"/>
    </location>
</feature>
<dbReference type="Gene3D" id="3.40.50.11350">
    <property type="match status" value="1"/>
</dbReference>
<evidence type="ECO:0000256" key="1">
    <source>
        <dbReference type="SAM" id="MobiDB-lite"/>
    </source>
</evidence>
<reference evidence="2 3" key="1">
    <citation type="journal article" date="2024" name="Nat. Commun.">
        <title>Phylogenomics reveals the evolutionary origins of lichenization in chlorophyte algae.</title>
        <authorList>
            <person name="Puginier C."/>
            <person name="Libourel C."/>
            <person name="Otte J."/>
            <person name="Skaloud P."/>
            <person name="Haon M."/>
            <person name="Grisel S."/>
            <person name="Petersen M."/>
            <person name="Berrin J.G."/>
            <person name="Delaux P.M."/>
            <person name="Dal Grande F."/>
            <person name="Keller J."/>
        </authorList>
    </citation>
    <scope>NUCLEOTIDE SEQUENCE [LARGE SCALE GENOMIC DNA]</scope>
    <source>
        <strain evidence="2 3">SAG 216-7</strain>
    </source>
</reference>
<feature type="region of interest" description="Disordered" evidence="1">
    <location>
        <begin position="410"/>
        <end position="438"/>
    </location>
</feature>
<feature type="region of interest" description="Disordered" evidence="1">
    <location>
        <begin position="70"/>
        <end position="167"/>
    </location>
</feature>
<keyword evidence="3" id="KW-1185">Reference proteome</keyword>
<comment type="caution">
    <text evidence="2">The sequence shown here is derived from an EMBL/GenBank/DDBJ whole genome shotgun (WGS) entry which is preliminary data.</text>
</comment>
<dbReference type="EMBL" id="JALJOT010000008">
    <property type="protein sequence ID" value="KAK9908258.1"/>
    <property type="molecule type" value="Genomic_DNA"/>
</dbReference>
<feature type="compositionally biased region" description="Basic residues" evidence="1">
    <location>
        <begin position="414"/>
        <end position="423"/>
    </location>
</feature>
<evidence type="ECO:0008006" key="4">
    <source>
        <dbReference type="Google" id="ProtNLM"/>
    </source>
</evidence>
<organism evidence="2 3">
    <name type="scientific">Coccomyxa subellipsoidea</name>
    <dbReference type="NCBI Taxonomy" id="248742"/>
    <lineage>
        <taxon>Eukaryota</taxon>
        <taxon>Viridiplantae</taxon>
        <taxon>Chlorophyta</taxon>
        <taxon>core chlorophytes</taxon>
        <taxon>Trebouxiophyceae</taxon>
        <taxon>Trebouxiophyceae incertae sedis</taxon>
        <taxon>Coccomyxaceae</taxon>
        <taxon>Coccomyxa</taxon>
    </lineage>
</organism>
<evidence type="ECO:0000313" key="2">
    <source>
        <dbReference type="EMBL" id="KAK9908258.1"/>
    </source>
</evidence>
<sequence length="438" mass="48564">MRSGSLDAYERGRKSGIWQGVTNASMGALEQEWDSYKATSLRGWTMPSLQDAQAKSQALASSGFTIVSSPKISASSRSKLHADKPMRAENKRKASNTVQENAAAPRKAPKVGDTPSKVQVTAKGRAWAASPSRFSQNASSSLPGPKGNSTIRNTGVGGGPALRPLGERIPRPQKAEVQGKIEAAEQKPCKRIDFLSLDHQVALLGATWDELDSIALRRIWHLQSEAQREVDLALKDLRRLKGPTVAFHVRGDDSSGDEELLFDETPVNQENDLLDTFVKTYPDVKGGTCVFAGDSHRRIDDMAAAAQKRIGCKVFKRKKFYRKSGYSQEDFNQGSSEQRCSSTMHLLADMEIMARSDYFIGSFESNLPHIIQTMRFALYLKDRRTFVDASAKHRDWYSSVREYFKEQAALQPRHPVKSSKGGKGRVPAYPKKKTKKGL</sequence>
<name>A0ABR2YMY5_9CHLO</name>
<gene>
    <name evidence="2" type="ORF">WJX75_004935</name>
</gene>
<feature type="compositionally biased region" description="Basic and acidic residues" evidence="1">
    <location>
        <begin position="80"/>
        <end position="92"/>
    </location>
</feature>
<accession>A0ABR2YMY5</accession>
<dbReference type="Proteomes" id="UP001491310">
    <property type="component" value="Unassembled WGS sequence"/>
</dbReference>
<protein>
    <recommendedName>
        <fullName evidence="4">O-fucosyltransferase family protein</fullName>
    </recommendedName>
</protein>